<keyword evidence="2" id="KW-1185">Reference proteome</keyword>
<sequence length="268" mass="29144">MKLVGACPSSILPGDGNTARSFYRHEENDRHCLARLSSVPPSMSGLTLQTMTNEWCGRDGHGTEGKQVAALPFLIGFRNVGIKATNSSCQLPTTRTYKGSQAIQFNDEYYVDYRAGPDLLIRRNGPNGAIIGTVNFHSFSGFTEISFENNICVHMERDGVFTNNHILPLPVSPETSPFTWKGTMSHGSMWRGGNLKLEDSNGQILALYANDSDGYGSTDGVLSIVMLGLSRELVDQIVISMMAVSEKLRRQRKNQNRGVGPGGGVGGI</sequence>
<dbReference type="EMBL" id="JAGMWT010000009">
    <property type="protein sequence ID" value="KAH7122326.1"/>
    <property type="molecule type" value="Genomic_DNA"/>
</dbReference>
<dbReference type="OrthoDB" id="4725912at2759"/>
<dbReference type="Proteomes" id="UP000700596">
    <property type="component" value="Unassembled WGS sequence"/>
</dbReference>
<comment type="caution">
    <text evidence="1">The sequence shown here is derived from an EMBL/GenBank/DDBJ whole genome shotgun (WGS) entry which is preliminary data.</text>
</comment>
<gene>
    <name evidence="1" type="ORF">B0J11DRAFT_531171</name>
</gene>
<evidence type="ECO:0000313" key="1">
    <source>
        <dbReference type="EMBL" id="KAH7122326.1"/>
    </source>
</evidence>
<protein>
    <submittedName>
        <fullName evidence="1">Uncharacterized protein</fullName>
    </submittedName>
</protein>
<proteinExistence type="predicted"/>
<organism evidence="1 2">
    <name type="scientific">Dendryphion nanum</name>
    <dbReference type="NCBI Taxonomy" id="256645"/>
    <lineage>
        <taxon>Eukaryota</taxon>
        <taxon>Fungi</taxon>
        <taxon>Dikarya</taxon>
        <taxon>Ascomycota</taxon>
        <taxon>Pezizomycotina</taxon>
        <taxon>Dothideomycetes</taxon>
        <taxon>Pleosporomycetidae</taxon>
        <taxon>Pleosporales</taxon>
        <taxon>Torulaceae</taxon>
        <taxon>Dendryphion</taxon>
    </lineage>
</organism>
<name>A0A9P9IJ04_9PLEO</name>
<evidence type="ECO:0000313" key="2">
    <source>
        <dbReference type="Proteomes" id="UP000700596"/>
    </source>
</evidence>
<dbReference type="AlphaFoldDB" id="A0A9P9IJ04"/>
<reference evidence="1" key="1">
    <citation type="journal article" date="2021" name="Nat. Commun.">
        <title>Genetic determinants of endophytism in the Arabidopsis root mycobiome.</title>
        <authorList>
            <person name="Mesny F."/>
            <person name="Miyauchi S."/>
            <person name="Thiergart T."/>
            <person name="Pickel B."/>
            <person name="Atanasova L."/>
            <person name="Karlsson M."/>
            <person name="Huettel B."/>
            <person name="Barry K.W."/>
            <person name="Haridas S."/>
            <person name="Chen C."/>
            <person name="Bauer D."/>
            <person name="Andreopoulos W."/>
            <person name="Pangilinan J."/>
            <person name="LaButti K."/>
            <person name="Riley R."/>
            <person name="Lipzen A."/>
            <person name="Clum A."/>
            <person name="Drula E."/>
            <person name="Henrissat B."/>
            <person name="Kohler A."/>
            <person name="Grigoriev I.V."/>
            <person name="Martin F.M."/>
            <person name="Hacquard S."/>
        </authorList>
    </citation>
    <scope>NUCLEOTIDE SEQUENCE</scope>
    <source>
        <strain evidence="1">MPI-CAGE-CH-0243</strain>
    </source>
</reference>
<accession>A0A9P9IJ04</accession>